<dbReference type="EMBL" id="MU157951">
    <property type="protein sequence ID" value="KAF9522318.1"/>
    <property type="molecule type" value="Genomic_DNA"/>
</dbReference>
<comment type="caution">
    <text evidence="1">The sequence shown here is derived from an EMBL/GenBank/DDBJ whole genome shotgun (WGS) entry which is preliminary data.</text>
</comment>
<accession>A0A9P6JIP5</accession>
<dbReference type="Proteomes" id="UP000807306">
    <property type="component" value="Unassembled WGS sequence"/>
</dbReference>
<dbReference type="AlphaFoldDB" id="A0A9P6JIP5"/>
<organism evidence="1 2">
    <name type="scientific">Crepidotus variabilis</name>
    <dbReference type="NCBI Taxonomy" id="179855"/>
    <lineage>
        <taxon>Eukaryota</taxon>
        <taxon>Fungi</taxon>
        <taxon>Dikarya</taxon>
        <taxon>Basidiomycota</taxon>
        <taxon>Agaricomycotina</taxon>
        <taxon>Agaricomycetes</taxon>
        <taxon>Agaricomycetidae</taxon>
        <taxon>Agaricales</taxon>
        <taxon>Agaricineae</taxon>
        <taxon>Crepidotaceae</taxon>
        <taxon>Crepidotus</taxon>
    </lineage>
</organism>
<proteinExistence type="predicted"/>
<evidence type="ECO:0000313" key="1">
    <source>
        <dbReference type="EMBL" id="KAF9522318.1"/>
    </source>
</evidence>
<dbReference type="OrthoDB" id="3053904at2759"/>
<keyword evidence="2" id="KW-1185">Reference proteome</keyword>
<sequence>MSTQTAPPATQPSMWGKSPVDAVTVNVHNNDYCCHTINGVNTYHYQNSNGSIYYMNLDQSQYYYNAGQNYLHYTFPPSSGTADVITWNPNVKTGKICWNLNFFTFS</sequence>
<reference evidence="1" key="1">
    <citation type="submission" date="2020-11" db="EMBL/GenBank/DDBJ databases">
        <authorList>
            <consortium name="DOE Joint Genome Institute"/>
            <person name="Ahrendt S."/>
            <person name="Riley R."/>
            <person name="Andreopoulos W."/>
            <person name="Labutti K."/>
            <person name="Pangilinan J."/>
            <person name="Ruiz-Duenas F.J."/>
            <person name="Barrasa J.M."/>
            <person name="Sanchez-Garcia M."/>
            <person name="Camarero S."/>
            <person name="Miyauchi S."/>
            <person name="Serrano A."/>
            <person name="Linde D."/>
            <person name="Babiker R."/>
            <person name="Drula E."/>
            <person name="Ayuso-Fernandez I."/>
            <person name="Pacheco R."/>
            <person name="Padilla G."/>
            <person name="Ferreira P."/>
            <person name="Barriuso J."/>
            <person name="Kellner H."/>
            <person name="Castanera R."/>
            <person name="Alfaro M."/>
            <person name="Ramirez L."/>
            <person name="Pisabarro A.G."/>
            <person name="Kuo A."/>
            <person name="Tritt A."/>
            <person name="Lipzen A."/>
            <person name="He G."/>
            <person name="Yan M."/>
            <person name="Ng V."/>
            <person name="Cullen D."/>
            <person name="Martin F."/>
            <person name="Rosso M.-N."/>
            <person name="Henrissat B."/>
            <person name="Hibbett D."/>
            <person name="Martinez A.T."/>
            <person name="Grigoriev I.V."/>
        </authorList>
    </citation>
    <scope>NUCLEOTIDE SEQUENCE</scope>
    <source>
        <strain evidence="1">CBS 506.95</strain>
    </source>
</reference>
<name>A0A9P6JIP5_9AGAR</name>
<gene>
    <name evidence="1" type="ORF">CPB83DRAFT_840585</name>
</gene>
<protein>
    <submittedName>
        <fullName evidence="1">Uncharacterized protein</fullName>
    </submittedName>
</protein>
<evidence type="ECO:0000313" key="2">
    <source>
        <dbReference type="Proteomes" id="UP000807306"/>
    </source>
</evidence>